<dbReference type="InterPro" id="IPR036259">
    <property type="entry name" value="MFS_trans_sf"/>
</dbReference>
<reference evidence="4" key="1">
    <citation type="submission" date="2016-11" db="EMBL/GenBank/DDBJ databases">
        <authorList>
            <person name="Varghese N."/>
            <person name="Submissions S."/>
        </authorList>
    </citation>
    <scope>NUCLEOTIDE SEQUENCE [LARGE SCALE GENOMIC DNA]</scope>
    <source>
        <strain evidence="4">DX253</strain>
    </source>
</reference>
<keyword evidence="1" id="KW-0472">Membrane</keyword>
<feature type="transmembrane region" description="Helical" evidence="1">
    <location>
        <begin position="149"/>
        <end position="168"/>
    </location>
</feature>
<feature type="domain" description="Major facilitator superfamily (MFS) profile" evidence="2">
    <location>
        <begin position="1"/>
        <end position="404"/>
    </location>
</feature>
<dbReference type="EMBL" id="FRAN01000003">
    <property type="protein sequence ID" value="SHK80466.1"/>
    <property type="molecule type" value="Genomic_DNA"/>
</dbReference>
<dbReference type="CDD" id="cd17325">
    <property type="entry name" value="MFS_MdtG_SLC18_like"/>
    <property type="match status" value="1"/>
</dbReference>
<feature type="transmembrane region" description="Helical" evidence="1">
    <location>
        <begin position="352"/>
        <end position="374"/>
    </location>
</feature>
<dbReference type="Pfam" id="PF07690">
    <property type="entry name" value="MFS_1"/>
    <property type="match status" value="2"/>
</dbReference>
<evidence type="ECO:0000313" key="4">
    <source>
        <dbReference type="Proteomes" id="UP000184203"/>
    </source>
</evidence>
<organism evidence="3 4">
    <name type="scientific">Haladaptatus paucihalophilus DX253</name>
    <dbReference type="NCBI Taxonomy" id="797209"/>
    <lineage>
        <taxon>Archaea</taxon>
        <taxon>Methanobacteriati</taxon>
        <taxon>Methanobacteriota</taxon>
        <taxon>Stenosarchaea group</taxon>
        <taxon>Halobacteria</taxon>
        <taxon>Halobacteriales</taxon>
        <taxon>Haladaptataceae</taxon>
        <taxon>Haladaptatus</taxon>
    </lineage>
</organism>
<keyword evidence="4" id="KW-1185">Reference proteome</keyword>
<feature type="transmembrane region" description="Helical" evidence="1">
    <location>
        <begin position="293"/>
        <end position="312"/>
    </location>
</feature>
<evidence type="ECO:0000313" key="3">
    <source>
        <dbReference type="EMBL" id="SHK80466.1"/>
    </source>
</evidence>
<feature type="transmembrane region" description="Helical" evidence="1">
    <location>
        <begin position="318"/>
        <end position="340"/>
    </location>
</feature>
<dbReference type="PANTHER" id="PTHR23518">
    <property type="entry name" value="C-METHYLTRANSFERASE"/>
    <property type="match status" value="1"/>
</dbReference>
<dbReference type="OrthoDB" id="117970at2157"/>
<keyword evidence="1" id="KW-1133">Transmembrane helix</keyword>
<gene>
    <name evidence="3" type="ORF">SAMN05444342_2231</name>
</gene>
<accession>A0A1M6VGR0</accession>
<evidence type="ECO:0000256" key="1">
    <source>
        <dbReference type="SAM" id="Phobius"/>
    </source>
</evidence>
<dbReference type="PANTHER" id="PTHR23518:SF2">
    <property type="entry name" value="MAJOR FACILITATOR SUPERFAMILY TRANSPORTER"/>
    <property type="match status" value="1"/>
</dbReference>
<evidence type="ECO:0000259" key="2">
    <source>
        <dbReference type="PROSITE" id="PS50850"/>
    </source>
</evidence>
<dbReference type="GO" id="GO:0022857">
    <property type="term" value="F:transmembrane transporter activity"/>
    <property type="evidence" value="ECO:0007669"/>
    <property type="project" value="InterPro"/>
</dbReference>
<dbReference type="PROSITE" id="PS50850">
    <property type="entry name" value="MFS"/>
    <property type="match status" value="1"/>
</dbReference>
<name>A0A1M6VGR0_HALPU</name>
<dbReference type="RefSeq" id="WP_049805643.1">
    <property type="nucleotide sequence ID" value="NZ_AEMG01000009.1"/>
</dbReference>
<dbReference type="Proteomes" id="UP000184203">
    <property type="component" value="Unassembled WGS sequence"/>
</dbReference>
<sequence>MFSVDRRVLALAIARMADSAGNSFLIIVLPLYITSGVITGNSFGLTATAITGIVLSLFGFLNSFTQPFAGYLSDKSERRKVFILLGLGILAVTNFSFSLASSYPALVAIRAVQGIGVAFTIPCTIALVNDLASDENRGGNMGVFNTFRLLGFGAGPIAAGALVHNGPYTVAGIHMTGFESAFYIASLGALISFALVTLLVSDPEQADAEAADDFSITILGSRGGLDPIFTLALASLFMAISIALISTLETTINRRLGQNELWFGIEFAAFVLAQVALQTPIGRATDRYGRKQFIVAGLVLLIPATVVQGFVGTPVEMLIARLVQGVAGALVFAPALALAGDIARKGQSGTQLSLLTMAFGLGTAIGPLSSGFLVKFGFQVPFEVGGVLAALGAALVYTQVEETVTKPPDARPTPQD</sequence>
<feature type="transmembrane region" description="Helical" evidence="1">
    <location>
        <begin position="228"/>
        <end position="249"/>
    </location>
</feature>
<feature type="transmembrane region" description="Helical" evidence="1">
    <location>
        <begin position="43"/>
        <end position="61"/>
    </location>
</feature>
<feature type="transmembrane region" description="Helical" evidence="1">
    <location>
        <begin position="81"/>
        <end position="101"/>
    </location>
</feature>
<keyword evidence="1" id="KW-0812">Transmembrane</keyword>
<dbReference type="Gene3D" id="1.20.1250.20">
    <property type="entry name" value="MFS general substrate transporter like domains"/>
    <property type="match status" value="2"/>
</dbReference>
<feature type="transmembrane region" description="Helical" evidence="1">
    <location>
        <begin position="107"/>
        <end position="128"/>
    </location>
</feature>
<dbReference type="InterPro" id="IPR020846">
    <property type="entry name" value="MFS_dom"/>
</dbReference>
<dbReference type="SUPFAM" id="SSF103473">
    <property type="entry name" value="MFS general substrate transporter"/>
    <property type="match status" value="2"/>
</dbReference>
<proteinExistence type="predicted"/>
<feature type="transmembrane region" description="Helical" evidence="1">
    <location>
        <begin position="261"/>
        <end position="281"/>
    </location>
</feature>
<feature type="transmembrane region" description="Helical" evidence="1">
    <location>
        <begin position="180"/>
        <end position="200"/>
    </location>
</feature>
<dbReference type="AlphaFoldDB" id="A0A1M6VGR0"/>
<protein>
    <submittedName>
        <fullName evidence="3">Predicted arabinose efflux permease, MFS family</fullName>
    </submittedName>
</protein>
<feature type="transmembrane region" description="Helical" evidence="1">
    <location>
        <begin position="380"/>
        <end position="398"/>
    </location>
</feature>
<dbReference type="InterPro" id="IPR011701">
    <property type="entry name" value="MFS"/>
</dbReference>